<dbReference type="PANTHER" id="PTHR34580">
    <property type="match status" value="1"/>
</dbReference>
<dbReference type="PIRSF" id="PIRSF016838">
    <property type="entry name" value="PafC"/>
    <property type="match status" value="1"/>
</dbReference>
<name>A0A329MLS9_9BACL</name>
<proteinExistence type="predicted"/>
<gene>
    <name evidence="4" type="ORF">DQG23_14795</name>
</gene>
<dbReference type="RefSeq" id="WP_113031624.1">
    <property type="nucleotide sequence ID" value="NZ_QMFB01000007.1"/>
</dbReference>
<dbReference type="EMBL" id="QMFB01000007">
    <property type="protein sequence ID" value="RAV20765.1"/>
    <property type="molecule type" value="Genomic_DNA"/>
</dbReference>
<dbReference type="GO" id="GO:0003700">
    <property type="term" value="F:DNA-binding transcription factor activity"/>
    <property type="evidence" value="ECO:0007669"/>
    <property type="project" value="InterPro"/>
</dbReference>
<sequence>MEKLERLISIVMILLQKNVVSATAFSQLFKVSKRTILRDMETLSLSNIPIYSINGVHGGYGIMDEYKIDKRLLSSMDLENILTALGGMGQILFSDEVELTLKKIEAMIGSEFRKSSIQLSFYDWEGRSDILQSLKICQESIIKRRLVVFDYIDKNGTATNRIVEPYQLHFSETSWYLKGFCLQRQRYRTFKLSRIDHLHMDKNTFNPRGFSLEQEHEASYQPELVPVKALISPSIKDHFIERYGRKSIENYSSEYLLTTIYVPQNSIGFQFLASFGTNLKIIEPKSYVEEFRNYLMGMVEKYV</sequence>
<evidence type="ECO:0000256" key="1">
    <source>
        <dbReference type="ARBA" id="ARBA00023015"/>
    </source>
</evidence>
<evidence type="ECO:0000259" key="3">
    <source>
        <dbReference type="PROSITE" id="PS51000"/>
    </source>
</evidence>
<dbReference type="PANTHER" id="PTHR34580:SF1">
    <property type="entry name" value="PROTEIN PAFC"/>
    <property type="match status" value="1"/>
</dbReference>
<comment type="caution">
    <text evidence="4">The sequence shown here is derived from an EMBL/GenBank/DDBJ whole genome shotgun (WGS) entry which is preliminary data.</text>
</comment>
<dbReference type="Pfam" id="PF13280">
    <property type="entry name" value="WYL"/>
    <property type="match status" value="1"/>
</dbReference>
<reference evidence="4 5" key="1">
    <citation type="journal article" date="2009" name="Int. J. Syst. Evol. Microbiol.">
        <title>Paenibacillus contaminans sp. nov., isolated from a contaminated laboratory plate.</title>
        <authorList>
            <person name="Chou J.H."/>
            <person name="Lee J.H."/>
            <person name="Lin M.C."/>
            <person name="Chang P.S."/>
            <person name="Arun A.B."/>
            <person name="Young C.C."/>
            <person name="Chen W.M."/>
        </authorList>
    </citation>
    <scope>NUCLEOTIDE SEQUENCE [LARGE SCALE GENOMIC DNA]</scope>
    <source>
        <strain evidence="4 5">CKOBP-6</strain>
    </source>
</reference>
<keyword evidence="5" id="KW-1185">Reference proteome</keyword>
<feature type="domain" description="HTH deoR-type" evidence="3">
    <location>
        <begin position="3"/>
        <end position="62"/>
    </location>
</feature>
<dbReference type="InterPro" id="IPR036388">
    <property type="entry name" value="WH-like_DNA-bd_sf"/>
</dbReference>
<dbReference type="InterPro" id="IPR051534">
    <property type="entry name" value="CBASS_pafABC_assoc_protein"/>
</dbReference>
<dbReference type="InterPro" id="IPR036390">
    <property type="entry name" value="WH_DNA-bd_sf"/>
</dbReference>
<accession>A0A329MLS9</accession>
<dbReference type="Pfam" id="PF08279">
    <property type="entry name" value="HTH_11"/>
    <property type="match status" value="1"/>
</dbReference>
<dbReference type="Gene3D" id="1.10.10.10">
    <property type="entry name" value="Winged helix-like DNA-binding domain superfamily/Winged helix DNA-binding domain"/>
    <property type="match status" value="1"/>
</dbReference>
<dbReference type="InterPro" id="IPR028349">
    <property type="entry name" value="PafC-like"/>
</dbReference>
<organism evidence="4 5">
    <name type="scientific">Paenibacillus contaminans</name>
    <dbReference type="NCBI Taxonomy" id="450362"/>
    <lineage>
        <taxon>Bacteria</taxon>
        <taxon>Bacillati</taxon>
        <taxon>Bacillota</taxon>
        <taxon>Bacilli</taxon>
        <taxon>Bacillales</taxon>
        <taxon>Paenibacillaceae</taxon>
        <taxon>Paenibacillus</taxon>
    </lineage>
</organism>
<dbReference type="OrthoDB" id="9815009at2"/>
<evidence type="ECO:0000256" key="2">
    <source>
        <dbReference type="ARBA" id="ARBA00023163"/>
    </source>
</evidence>
<dbReference type="InterPro" id="IPR026881">
    <property type="entry name" value="WYL_dom"/>
</dbReference>
<dbReference type="InterPro" id="IPR001034">
    <property type="entry name" value="DeoR_HTH"/>
</dbReference>
<dbReference type="InterPro" id="IPR013196">
    <property type="entry name" value="HTH_11"/>
</dbReference>
<keyword evidence="1" id="KW-0805">Transcription regulation</keyword>
<protein>
    <submittedName>
        <fullName evidence="4">Transcriptional regulator</fullName>
    </submittedName>
</protein>
<dbReference type="PROSITE" id="PS51000">
    <property type="entry name" value="HTH_DEOR_2"/>
    <property type="match status" value="1"/>
</dbReference>
<evidence type="ECO:0000313" key="5">
    <source>
        <dbReference type="Proteomes" id="UP000250369"/>
    </source>
</evidence>
<dbReference type="AlphaFoldDB" id="A0A329MLS9"/>
<dbReference type="Proteomes" id="UP000250369">
    <property type="component" value="Unassembled WGS sequence"/>
</dbReference>
<keyword evidence="2" id="KW-0804">Transcription</keyword>
<evidence type="ECO:0000313" key="4">
    <source>
        <dbReference type="EMBL" id="RAV20765.1"/>
    </source>
</evidence>
<dbReference type="PROSITE" id="PS52050">
    <property type="entry name" value="WYL"/>
    <property type="match status" value="1"/>
</dbReference>
<dbReference type="SUPFAM" id="SSF46785">
    <property type="entry name" value="Winged helix' DNA-binding domain"/>
    <property type="match status" value="1"/>
</dbReference>